<feature type="compositionally biased region" description="Polar residues" evidence="9">
    <location>
        <begin position="262"/>
        <end position="292"/>
    </location>
</feature>
<dbReference type="GO" id="GO:0005576">
    <property type="term" value="C:extracellular region"/>
    <property type="evidence" value="ECO:0007669"/>
    <property type="project" value="UniProtKB-SubCell"/>
</dbReference>
<feature type="region of interest" description="Disordered" evidence="9">
    <location>
        <begin position="577"/>
        <end position="633"/>
    </location>
</feature>
<keyword evidence="5" id="KW-0336">GPI-anchor</keyword>
<evidence type="ECO:0000256" key="8">
    <source>
        <dbReference type="ARBA" id="ARBA00023288"/>
    </source>
</evidence>
<proteinExistence type="inferred from homology"/>
<evidence type="ECO:0000256" key="2">
    <source>
        <dbReference type="ARBA" id="ARBA00004613"/>
    </source>
</evidence>
<evidence type="ECO:0000256" key="4">
    <source>
        <dbReference type="ARBA" id="ARBA00022525"/>
    </source>
</evidence>
<protein>
    <recommendedName>
        <fullName evidence="11">CFEM domain-containing protein</fullName>
    </recommendedName>
</protein>
<feature type="compositionally biased region" description="Basic and acidic residues" evidence="9">
    <location>
        <begin position="411"/>
        <end position="422"/>
    </location>
</feature>
<feature type="compositionally biased region" description="Pro residues" evidence="9">
    <location>
        <begin position="508"/>
        <end position="517"/>
    </location>
</feature>
<organism evidence="12 13">
    <name type="scientific">Penicillium alfredii</name>
    <dbReference type="NCBI Taxonomy" id="1506179"/>
    <lineage>
        <taxon>Eukaryota</taxon>
        <taxon>Fungi</taxon>
        <taxon>Dikarya</taxon>
        <taxon>Ascomycota</taxon>
        <taxon>Pezizomycotina</taxon>
        <taxon>Eurotiomycetes</taxon>
        <taxon>Eurotiomycetidae</taxon>
        <taxon>Eurotiales</taxon>
        <taxon>Aspergillaceae</taxon>
        <taxon>Penicillium</taxon>
    </lineage>
</organism>
<reference evidence="12" key="1">
    <citation type="submission" date="2022-11" db="EMBL/GenBank/DDBJ databases">
        <authorList>
            <person name="Petersen C."/>
        </authorList>
    </citation>
    <scope>NUCLEOTIDE SEQUENCE</scope>
    <source>
        <strain evidence="12">IBT 34128</strain>
    </source>
</reference>
<feature type="compositionally biased region" description="Basic and acidic residues" evidence="9">
    <location>
        <begin position="623"/>
        <end position="633"/>
    </location>
</feature>
<comment type="caution">
    <text evidence="12">The sequence shown here is derived from an EMBL/GenBank/DDBJ whole genome shotgun (WGS) entry which is preliminary data.</text>
</comment>
<feature type="compositionally biased region" description="Pro residues" evidence="9">
    <location>
        <begin position="305"/>
        <end position="316"/>
    </location>
</feature>
<evidence type="ECO:0000256" key="3">
    <source>
        <dbReference type="ARBA" id="ARBA00010031"/>
    </source>
</evidence>
<feature type="compositionally biased region" description="Polar residues" evidence="9">
    <location>
        <begin position="168"/>
        <end position="196"/>
    </location>
</feature>
<comment type="similarity">
    <text evidence="3">Belongs to the RBT5 family.</text>
</comment>
<dbReference type="RefSeq" id="XP_056516583.1">
    <property type="nucleotide sequence ID" value="XM_056651733.1"/>
</dbReference>
<feature type="compositionally biased region" description="Polar residues" evidence="9">
    <location>
        <begin position="451"/>
        <end position="464"/>
    </location>
</feature>
<dbReference type="EMBL" id="JAPMSZ010000001">
    <property type="protein sequence ID" value="KAJ5115392.1"/>
    <property type="molecule type" value="Genomic_DNA"/>
</dbReference>
<name>A0A9W9GBA8_9EURO</name>
<dbReference type="Pfam" id="PF05730">
    <property type="entry name" value="CFEM"/>
    <property type="match status" value="1"/>
</dbReference>
<dbReference type="OrthoDB" id="3946741at2759"/>
<feature type="compositionally biased region" description="Low complexity" evidence="9">
    <location>
        <begin position="133"/>
        <end position="167"/>
    </location>
</feature>
<evidence type="ECO:0000256" key="9">
    <source>
        <dbReference type="SAM" id="MobiDB-lite"/>
    </source>
</evidence>
<evidence type="ECO:0000259" key="11">
    <source>
        <dbReference type="Pfam" id="PF05730"/>
    </source>
</evidence>
<dbReference type="AlphaFoldDB" id="A0A9W9GBA8"/>
<keyword evidence="5" id="KW-0325">Glycoprotein</keyword>
<keyword evidence="5" id="KW-0472">Membrane</keyword>
<sequence>MLAFPVSRTLVTILLLVVFCVAAESNTSNDSSDSSLLKMIPKCAQQCMESFIKSEYGPAECTSPSNAKCLCRTRNPSGFTLGEAALSCILSECPEKTLEDTNAYNICDSVSGAIPRTHSTITATVFSAHPATTADTTTSSSKLVHTSESPSSTSTSTTSTTSPGLTTYRPSTSSTEAGPATTNTDQFSSESSTPQAEKTGDEHVISPAAVIGVSVSSGVAGSFIIAVAVIFCCKRWRRRHPRESDDDFEIGGAMSEPPGFSHPSSRHPTPEVQPSNSSSHAAGANQEMSQPTMGAFPSAAQFPPRFGPGPAHPSPRGPRDHERIGFAISSDSDWEASPGTQSSQHTLAELLPDQQAGLYPKPLKWSHRPVSGETLFEEDDSNPAAAQVPQSSTQRAGTPTMVAGLPANPRALKEGFPAEKFLRGGGNQNPRANLNQPFPGIQNGHWREGQGQISSRSATYGSSISNSSGAFHDSSDSSHHPPSSSTLLSAPLSTAQGHIHNGSSPRNSPQPQPPIPTPSSGTLGPATEVVSRPRIVRGNDIKRVEIRGSKRPPSEVVVPYCPEDFWLERGRAYAPPRSISAEPPYPSDTCPGVVLYPSSPKKRPEKPVPHRLSPMGRNLTPARRGDDLILRVE</sequence>
<feature type="region of interest" description="Disordered" evidence="9">
    <location>
        <begin position="241"/>
        <end position="542"/>
    </location>
</feature>
<dbReference type="InterPro" id="IPR008427">
    <property type="entry name" value="Extracellular_membr_CFEM_dom"/>
</dbReference>
<evidence type="ECO:0000256" key="1">
    <source>
        <dbReference type="ARBA" id="ARBA00004589"/>
    </source>
</evidence>
<feature type="chain" id="PRO_5040849230" description="CFEM domain-containing protein" evidence="10">
    <location>
        <begin position="24"/>
        <end position="633"/>
    </location>
</feature>
<keyword evidence="8" id="KW-0449">Lipoprotein</keyword>
<reference evidence="12" key="2">
    <citation type="journal article" date="2023" name="IMA Fungus">
        <title>Comparative genomic study of the Penicillium genus elucidates a diverse pangenome and 15 lateral gene transfer events.</title>
        <authorList>
            <person name="Petersen C."/>
            <person name="Sorensen T."/>
            <person name="Nielsen M.R."/>
            <person name="Sondergaard T.E."/>
            <person name="Sorensen J.L."/>
            <person name="Fitzpatrick D.A."/>
            <person name="Frisvad J.C."/>
            <person name="Nielsen K.L."/>
        </authorList>
    </citation>
    <scope>NUCLEOTIDE SEQUENCE</scope>
    <source>
        <strain evidence="12">IBT 34128</strain>
    </source>
</reference>
<evidence type="ECO:0000256" key="10">
    <source>
        <dbReference type="SAM" id="SignalP"/>
    </source>
</evidence>
<comment type="subcellular location">
    <subcellularLocation>
        <location evidence="1">Membrane</location>
        <topology evidence="1">Lipid-anchor</topology>
        <topology evidence="1">GPI-anchor</topology>
    </subcellularLocation>
    <subcellularLocation>
        <location evidence="2">Secreted</location>
    </subcellularLocation>
</comment>
<evidence type="ECO:0000256" key="5">
    <source>
        <dbReference type="ARBA" id="ARBA00022622"/>
    </source>
</evidence>
<feature type="region of interest" description="Disordered" evidence="9">
    <location>
        <begin position="133"/>
        <end position="200"/>
    </location>
</feature>
<dbReference type="GeneID" id="81390901"/>
<evidence type="ECO:0000256" key="6">
    <source>
        <dbReference type="ARBA" id="ARBA00022729"/>
    </source>
</evidence>
<evidence type="ECO:0000313" key="13">
    <source>
        <dbReference type="Proteomes" id="UP001141434"/>
    </source>
</evidence>
<keyword evidence="7" id="KW-1015">Disulfide bond</keyword>
<feature type="compositionally biased region" description="Polar residues" evidence="9">
    <location>
        <begin position="388"/>
        <end position="397"/>
    </location>
</feature>
<feature type="domain" description="CFEM" evidence="11">
    <location>
        <begin position="38"/>
        <end position="101"/>
    </location>
</feature>
<evidence type="ECO:0000256" key="7">
    <source>
        <dbReference type="ARBA" id="ARBA00023157"/>
    </source>
</evidence>
<keyword evidence="6 10" id="KW-0732">Signal</keyword>
<keyword evidence="4" id="KW-0964">Secreted</keyword>
<keyword evidence="13" id="KW-1185">Reference proteome</keyword>
<gene>
    <name evidence="12" type="ORF">NUU61_001151</name>
</gene>
<dbReference type="Proteomes" id="UP001141434">
    <property type="component" value="Unassembled WGS sequence"/>
</dbReference>
<accession>A0A9W9GBA8</accession>
<dbReference type="GO" id="GO:0098552">
    <property type="term" value="C:side of membrane"/>
    <property type="evidence" value="ECO:0007669"/>
    <property type="project" value="UniProtKB-KW"/>
</dbReference>
<feature type="compositionally biased region" description="Low complexity" evidence="9">
    <location>
        <begin position="480"/>
        <end position="507"/>
    </location>
</feature>
<feature type="signal peptide" evidence="10">
    <location>
        <begin position="1"/>
        <end position="23"/>
    </location>
</feature>
<evidence type="ECO:0000313" key="12">
    <source>
        <dbReference type="EMBL" id="KAJ5115392.1"/>
    </source>
</evidence>